<dbReference type="Pfam" id="PF00211">
    <property type="entry name" value="Guanylate_cyc"/>
    <property type="match status" value="1"/>
</dbReference>
<dbReference type="SUPFAM" id="SSF55073">
    <property type="entry name" value="Nucleotide cyclase"/>
    <property type="match status" value="1"/>
</dbReference>
<dbReference type="PROSITE" id="PS50125">
    <property type="entry name" value="GUANYLATE_CYCLASE_2"/>
    <property type="match status" value="1"/>
</dbReference>
<dbReference type="RefSeq" id="WP_107153108.1">
    <property type="nucleotide sequence ID" value="NZ_PYUC01000013.1"/>
</dbReference>
<evidence type="ECO:0000313" key="3">
    <source>
        <dbReference type="Proteomes" id="UP000240638"/>
    </source>
</evidence>
<evidence type="ECO:0000313" key="2">
    <source>
        <dbReference type="EMBL" id="PTB18263.1"/>
    </source>
</evidence>
<sequence>METNQRDYYCNDSDSRLQEILDAPAGAFEELKSIPDRGRLTYTNGFYVYCTAVFIDIRDSSKLTSSHNTPVLGKIYRSYISECVAVLNALDECKEIFIAGDCVSGIFDTPYQESINRALLATASLNSLIAHLNWRLEQKGYSTISCGIGISYGRALMIKSGFKGSGINDVVWMGDVVNEASNLCHQGNKNGRLPVQIATSVYQNLTDYHKSIVYPVYQGFADLQDIWEPSQYQGDIINISFRDWLQAKKPASQLNMLAALAQGKNAFAQTATPYYGLEQFLLSPPPGRS</sequence>
<dbReference type="GO" id="GO:0009190">
    <property type="term" value="P:cyclic nucleotide biosynthetic process"/>
    <property type="evidence" value="ECO:0007669"/>
    <property type="project" value="InterPro"/>
</dbReference>
<name>A0A2T3XP21_9BURK</name>
<proteinExistence type="predicted"/>
<accession>A0A2T3XP21</accession>
<protein>
    <submittedName>
        <fullName evidence="2">Adenylate/guanylate cyclase domain-containing protein</fullName>
    </submittedName>
</protein>
<gene>
    <name evidence="2" type="ORF">C9I57_24095</name>
</gene>
<dbReference type="InterPro" id="IPR029787">
    <property type="entry name" value="Nucleotide_cyclase"/>
</dbReference>
<dbReference type="Proteomes" id="UP000240638">
    <property type="component" value="Unassembled WGS sequence"/>
</dbReference>
<dbReference type="AlphaFoldDB" id="A0A2T3XP21"/>
<dbReference type="GO" id="GO:0004016">
    <property type="term" value="F:adenylate cyclase activity"/>
    <property type="evidence" value="ECO:0007669"/>
    <property type="project" value="UniProtKB-ARBA"/>
</dbReference>
<organism evidence="2 3">
    <name type="scientific">Trinickia symbiotica</name>
    <dbReference type="NCBI Taxonomy" id="863227"/>
    <lineage>
        <taxon>Bacteria</taxon>
        <taxon>Pseudomonadati</taxon>
        <taxon>Pseudomonadota</taxon>
        <taxon>Betaproteobacteria</taxon>
        <taxon>Burkholderiales</taxon>
        <taxon>Burkholderiaceae</taxon>
        <taxon>Trinickia</taxon>
    </lineage>
</organism>
<dbReference type="GO" id="GO:0035556">
    <property type="term" value="P:intracellular signal transduction"/>
    <property type="evidence" value="ECO:0007669"/>
    <property type="project" value="InterPro"/>
</dbReference>
<dbReference type="EMBL" id="PYUC01000013">
    <property type="protein sequence ID" value="PTB18263.1"/>
    <property type="molecule type" value="Genomic_DNA"/>
</dbReference>
<reference evidence="2 3" key="1">
    <citation type="submission" date="2018-03" db="EMBL/GenBank/DDBJ databases">
        <title>Whole genome analyses suggest that Burkholderia sensu lato contains two further novel genera in the rhizoxinica-symbiotica group Mycetohabitans gen. nov., and Trinickia gen. nov.: implications for the evolution of diazotrophy and nodulation in the Burkholderiaceae.</title>
        <authorList>
            <person name="Estrada De Los Santos P."/>
            <person name="Palmer M."/>
            <person name="Chavez-Ramirez B."/>
            <person name="Steenkamp E.T."/>
            <person name="Hirsch A.M."/>
            <person name="Manyaka P."/>
            <person name="Maluk M."/>
            <person name="Lafos M."/>
            <person name="Crook M."/>
            <person name="Gross E."/>
            <person name="Simon M.F."/>
            <person name="Bueno Dos Reis Junior F."/>
            <person name="Poole P.S."/>
            <person name="Venter S.N."/>
            <person name="James E.K."/>
        </authorList>
    </citation>
    <scope>NUCLEOTIDE SEQUENCE [LARGE SCALE GENOMIC DNA]</scope>
    <source>
        <strain evidence="2 3">JPY-366</strain>
    </source>
</reference>
<dbReference type="Gene3D" id="3.30.70.1230">
    <property type="entry name" value="Nucleotide cyclase"/>
    <property type="match status" value="1"/>
</dbReference>
<comment type="caution">
    <text evidence="2">The sequence shown here is derived from an EMBL/GenBank/DDBJ whole genome shotgun (WGS) entry which is preliminary data.</text>
</comment>
<feature type="domain" description="Guanylate cyclase" evidence="1">
    <location>
        <begin position="51"/>
        <end position="184"/>
    </location>
</feature>
<dbReference type="InterPro" id="IPR001054">
    <property type="entry name" value="A/G_cyclase"/>
</dbReference>
<evidence type="ECO:0000259" key="1">
    <source>
        <dbReference type="PROSITE" id="PS50125"/>
    </source>
</evidence>